<dbReference type="InterPro" id="IPR001279">
    <property type="entry name" value="Metallo-B-lactamas"/>
</dbReference>
<keyword evidence="3" id="KW-0479">Metal-binding</keyword>
<keyword evidence="4 7" id="KW-0378">Hydrolase</keyword>
<dbReference type="InterPro" id="IPR051013">
    <property type="entry name" value="MBL_superfamily_lactonases"/>
</dbReference>
<evidence type="ECO:0000256" key="5">
    <source>
        <dbReference type="ARBA" id="ARBA00022833"/>
    </source>
</evidence>
<keyword evidence="8" id="KW-1185">Reference proteome</keyword>
<sequence length="274" mass="31189">MADISLTEKYQVTIVKFGTRSTIKSDVYLNFHIYKEADDALDMDYFFWVIQNQNRTVVVDTGFSRRGGEVRDRTFLIEPAAAVAALGIDAKDAPQVVVTHAHYDHIGNLDLFPNSELIMARAEQDFWFSDFAWRLQFKHSIEPQELSYLKEAADEKRITTFNDTYEVAPGIDVMRVGGHTPGQSIVVVETDEGQVVLASDAIHYYEEYERDLPFIFVNDLREMYEGFDTVRQLMQTTAKHLVTGHDPSTLERFEPVVEGPLAGLAATIGRKEQR</sequence>
<dbReference type="AlphaFoldDB" id="A0A846RW24"/>
<dbReference type="Pfam" id="PF00753">
    <property type="entry name" value="Lactamase_B"/>
    <property type="match status" value="1"/>
</dbReference>
<evidence type="ECO:0000313" key="7">
    <source>
        <dbReference type="EMBL" id="NJC23795.1"/>
    </source>
</evidence>
<comment type="similarity">
    <text evidence="2">Belongs to the metallo-beta-lactamase superfamily.</text>
</comment>
<dbReference type="PANTHER" id="PTHR42978:SF7">
    <property type="entry name" value="METALLO-HYDROLASE RV2300C-RELATED"/>
    <property type="match status" value="1"/>
</dbReference>
<dbReference type="GO" id="GO:0046872">
    <property type="term" value="F:metal ion binding"/>
    <property type="evidence" value="ECO:0007669"/>
    <property type="project" value="UniProtKB-KW"/>
</dbReference>
<gene>
    <name evidence="7" type="ORF">BJ994_002871</name>
</gene>
<evidence type="ECO:0000256" key="4">
    <source>
        <dbReference type="ARBA" id="ARBA00022801"/>
    </source>
</evidence>
<keyword evidence="5" id="KW-0862">Zinc</keyword>
<feature type="domain" description="Metallo-beta-lactamase" evidence="6">
    <location>
        <begin position="44"/>
        <end position="245"/>
    </location>
</feature>
<dbReference type="RefSeq" id="WP_167995123.1">
    <property type="nucleotide sequence ID" value="NZ_JAATJL010000001.1"/>
</dbReference>
<evidence type="ECO:0000313" key="8">
    <source>
        <dbReference type="Proteomes" id="UP000547458"/>
    </source>
</evidence>
<comment type="caution">
    <text evidence="7">The sequence shown here is derived from an EMBL/GenBank/DDBJ whole genome shotgun (WGS) entry which is preliminary data.</text>
</comment>
<dbReference type="EMBL" id="JAATJL010000001">
    <property type="protein sequence ID" value="NJC23795.1"/>
    <property type="molecule type" value="Genomic_DNA"/>
</dbReference>
<evidence type="ECO:0000256" key="2">
    <source>
        <dbReference type="ARBA" id="ARBA00007749"/>
    </source>
</evidence>
<dbReference type="CDD" id="cd07729">
    <property type="entry name" value="AHL_lactonase_MBL-fold"/>
    <property type="match status" value="1"/>
</dbReference>
<name>A0A846RW24_9MICC</name>
<accession>A0A846RW24</accession>
<dbReference type="SUPFAM" id="SSF56281">
    <property type="entry name" value="Metallo-hydrolase/oxidoreductase"/>
    <property type="match status" value="1"/>
</dbReference>
<dbReference type="InterPro" id="IPR036866">
    <property type="entry name" value="RibonucZ/Hydroxyglut_hydro"/>
</dbReference>
<dbReference type="Proteomes" id="UP000547458">
    <property type="component" value="Unassembled WGS sequence"/>
</dbReference>
<reference evidence="7 8" key="1">
    <citation type="submission" date="2020-03" db="EMBL/GenBank/DDBJ databases">
        <title>Sequencing the genomes of 1000 actinobacteria strains.</title>
        <authorList>
            <person name="Klenk H.-P."/>
        </authorList>
    </citation>
    <scope>NUCLEOTIDE SEQUENCE [LARGE SCALE GENOMIC DNA]</scope>
    <source>
        <strain evidence="7 8">DSM 16403</strain>
    </source>
</reference>
<dbReference type="SMART" id="SM00849">
    <property type="entry name" value="Lactamase_B"/>
    <property type="match status" value="1"/>
</dbReference>
<evidence type="ECO:0000259" key="6">
    <source>
        <dbReference type="SMART" id="SM00849"/>
    </source>
</evidence>
<organism evidence="7 8">
    <name type="scientific">Arthrobacter pigmenti</name>
    <dbReference type="NCBI Taxonomy" id="271432"/>
    <lineage>
        <taxon>Bacteria</taxon>
        <taxon>Bacillati</taxon>
        <taxon>Actinomycetota</taxon>
        <taxon>Actinomycetes</taxon>
        <taxon>Micrococcales</taxon>
        <taxon>Micrococcaceae</taxon>
        <taxon>Arthrobacter</taxon>
    </lineage>
</organism>
<dbReference type="GO" id="GO:0016787">
    <property type="term" value="F:hydrolase activity"/>
    <property type="evidence" value="ECO:0007669"/>
    <property type="project" value="UniProtKB-KW"/>
</dbReference>
<dbReference type="Gene3D" id="3.60.15.10">
    <property type="entry name" value="Ribonuclease Z/Hydroxyacylglutathione hydrolase-like"/>
    <property type="match status" value="1"/>
</dbReference>
<protein>
    <submittedName>
        <fullName evidence="7">Glyoxylase-like metal-dependent hydrolase (Beta-lactamase superfamily II)</fullName>
    </submittedName>
</protein>
<dbReference type="PANTHER" id="PTHR42978">
    <property type="entry name" value="QUORUM-QUENCHING LACTONASE YTNP-RELATED-RELATED"/>
    <property type="match status" value="1"/>
</dbReference>
<evidence type="ECO:0000256" key="3">
    <source>
        <dbReference type="ARBA" id="ARBA00022723"/>
    </source>
</evidence>
<proteinExistence type="inferred from homology"/>
<comment type="cofactor">
    <cofactor evidence="1">
        <name>Zn(2+)</name>
        <dbReference type="ChEBI" id="CHEBI:29105"/>
    </cofactor>
</comment>
<evidence type="ECO:0000256" key="1">
    <source>
        <dbReference type="ARBA" id="ARBA00001947"/>
    </source>
</evidence>